<dbReference type="AlphaFoldDB" id="H2XKQ9"/>
<protein>
    <submittedName>
        <fullName evidence="1">Uncharacterized protein</fullName>
    </submittedName>
</protein>
<reference evidence="1" key="3">
    <citation type="submission" date="2025-08" db="UniProtKB">
        <authorList>
            <consortium name="Ensembl"/>
        </authorList>
    </citation>
    <scope>IDENTIFICATION</scope>
</reference>
<sequence length="166" mass="19156">MTHNKPVMLLAKTMQHFLYSPLIVLQEKTPRVQRLEVATYFLPLPISCEIFLVEAVSSFEKETRVLRVNEFLRNHKNYRCNCIFIRTKLVNEILPYLNAAVPAKMQLSFKNKIIAVEKVVTDLIFLLTMCASSYAHHHACMCLVSILTQSKPCVQLTAIRHKLIIK</sequence>
<accession>H2XKQ9</accession>
<proteinExistence type="predicted"/>
<dbReference type="HOGENOM" id="CLU_1602106_0_0_1"/>
<reference evidence="1" key="4">
    <citation type="submission" date="2025-09" db="UniProtKB">
        <authorList>
            <consortium name="Ensembl"/>
        </authorList>
    </citation>
    <scope>IDENTIFICATION</scope>
</reference>
<name>H2XKQ9_CIOIN</name>
<reference evidence="2" key="1">
    <citation type="journal article" date="2002" name="Science">
        <title>The draft genome of Ciona intestinalis: insights into chordate and vertebrate origins.</title>
        <authorList>
            <person name="Dehal P."/>
            <person name="Satou Y."/>
            <person name="Campbell R.K."/>
            <person name="Chapman J."/>
            <person name="Degnan B."/>
            <person name="De Tomaso A."/>
            <person name="Davidson B."/>
            <person name="Di Gregorio A."/>
            <person name="Gelpke M."/>
            <person name="Goodstein D.M."/>
            <person name="Harafuji N."/>
            <person name="Hastings K.E."/>
            <person name="Ho I."/>
            <person name="Hotta K."/>
            <person name="Huang W."/>
            <person name="Kawashima T."/>
            <person name="Lemaire P."/>
            <person name="Martinez D."/>
            <person name="Meinertzhagen I.A."/>
            <person name="Necula S."/>
            <person name="Nonaka M."/>
            <person name="Putnam N."/>
            <person name="Rash S."/>
            <person name="Saiga H."/>
            <person name="Satake M."/>
            <person name="Terry A."/>
            <person name="Yamada L."/>
            <person name="Wang H.G."/>
            <person name="Awazu S."/>
            <person name="Azumi K."/>
            <person name="Boore J."/>
            <person name="Branno M."/>
            <person name="Chin-Bow S."/>
            <person name="DeSantis R."/>
            <person name="Doyle S."/>
            <person name="Francino P."/>
            <person name="Keys D.N."/>
            <person name="Haga S."/>
            <person name="Hayashi H."/>
            <person name="Hino K."/>
            <person name="Imai K.S."/>
            <person name="Inaba K."/>
            <person name="Kano S."/>
            <person name="Kobayashi K."/>
            <person name="Kobayashi M."/>
            <person name="Lee B.I."/>
            <person name="Makabe K.W."/>
            <person name="Manohar C."/>
            <person name="Matassi G."/>
            <person name="Medina M."/>
            <person name="Mochizuki Y."/>
            <person name="Mount S."/>
            <person name="Morishita T."/>
            <person name="Miura S."/>
            <person name="Nakayama A."/>
            <person name="Nishizaka S."/>
            <person name="Nomoto H."/>
            <person name="Ohta F."/>
            <person name="Oishi K."/>
            <person name="Rigoutsos I."/>
            <person name="Sano M."/>
            <person name="Sasaki A."/>
            <person name="Sasakura Y."/>
            <person name="Shoguchi E."/>
            <person name="Shin-i T."/>
            <person name="Spagnuolo A."/>
            <person name="Stainier D."/>
            <person name="Suzuki M.M."/>
            <person name="Tassy O."/>
            <person name="Takatori N."/>
            <person name="Tokuoka M."/>
            <person name="Yagi K."/>
            <person name="Yoshizaki F."/>
            <person name="Wada S."/>
            <person name="Zhang C."/>
            <person name="Hyatt P.D."/>
            <person name="Larimer F."/>
            <person name="Detter C."/>
            <person name="Doggett N."/>
            <person name="Glavina T."/>
            <person name="Hawkins T."/>
            <person name="Richardson P."/>
            <person name="Lucas S."/>
            <person name="Kohara Y."/>
            <person name="Levine M."/>
            <person name="Satoh N."/>
            <person name="Rokhsar D.S."/>
        </authorList>
    </citation>
    <scope>NUCLEOTIDE SEQUENCE [LARGE SCALE GENOMIC DNA]</scope>
</reference>
<dbReference type="EMBL" id="EAAA01001987">
    <property type="status" value="NOT_ANNOTATED_CDS"/>
    <property type="molecule type" value="Genomic_DNA"/>
</dbReference>
<dbReference type="Proteomes" id="UP000008144">
    <property type="component" value="Chromosome 4"/>
</dbReference>
<reference evidence="1" key="2">
    <citation type="journal article" date="2008" name="Genome Biol.">
        <title>Improved genome assembly and evidence-based global gene model set for the chordate Ciona intestinalis: new insight into intron and operon populations.</title>
        <authorList>
            <person name="Satou Y."/>
            <person name="Mineta K."/>
            <person name="Ogasawara M."/>
            <person name="Sasakura Y."/>
            <person name="Shoguchi E."/>
            <person name="Ueno K."/>
            <person name="Yamada L."/>
            <person name="Matsumoto J."/>
            <person name="Wasserscheid J."/>
            <person name="Dewar K."/>
            <person name="Wiley G.B."/>
            <person name="Macmil S.L."/>
            <person name="Roe B.A."/>
            <person name="Zeller R.W."/>
            <person name="Hastings K.E."/>
            <person name="Lemaire P."/>
            <person name="Lindquist E."/>
            <person name="Endo T."/>
            <person name="Hotta K."/>
            <person name="Inaba K."/>
        </authorList>
    </citation>
    <scope>NUCLEOTIDE SEQUENCE [LARGE SCALE GENOMIC DNA]</scope>
    <source>
        <strain evidence="1">wild type</strain>
    </source>
</reference>
<evidence type="ECO:0000313" key="1">
    <source>
        <dbReference type="Ensembl" id="ENSCINP00000030241.1"/>
    </source>
</evidence>
<organism evidence="1 2">
    <name type="scientific">Ciona intestinalis</name>
    <name type="common">Transparent sea squirt</name>
    <name type="synonym">Ascidia intestinalis</name>
    <dbReference type="NCBI Taxonomy" id="7719"/>
    <lineage>
        <taxon>Eukaryota</taxon>
        <taxon>Metazoa</taxon>
        <taxon>Chordata</taxon>
        <taxon>Tunicata</taxon>
        <taxon>Ascidiacea</taxon>
        <taxon>Phlebobranchia</taxon>
        <taxon>Cionidae</taxon>
        <taxon>Ciona</taxon>
    </lineage>
</organism>
<keyword evidence="2" id="KW-1185">Reference proteome</keyword>
<dbReference type="InParanoid" id="H2XKQ9"/>
<dbReference type="Ensembl" id="ENSCINT00000031970.1">
    <property type="protein sequence ID" value="ENSCINP00000030241.1"/>
    <property type="gene ID" value="ENSCING00000023635.1"/>
</dbReference>
<evidence type="ECO:0000313" key="2">
    <source>
        <dbReference type="Proteomes" id="UP000008144"/>
    </source>
</evidence>